<feature type="compositionally biased region" description="Low complexity" evidence="2">
    <location>
        <begin position="118"/>
        <end position="152"/>
    </location>
</feature>
<dbReference type="Proteomes" id="UP000030747">
    <property type="component" value="Unassembled WGS sequence"/>
</dbReference>
<dbReference type="InterPro" id="IPR032710">
    <property type="entry name" value="NTF2-like_dom_sf"/>
</dbReference>
<dbReference type="GeneID" id="25254878"/>
<dbReference type="Gene3D" id="3.10.450.50">
    <property type="match status" value="1"/>
</dbReference>
<dbReference type="VEuPathDB" id="ToxoDB:ETH2_1318600"/>
<dbReference type="GO" id="GO:0003729">
    <property type="term" value="F:mRNA binding"/>
    <property type="evidence" value="ECO:0007669"/>
    <property type="project" value="TreeGrafter"/>
</dbReference>
<accession>U6KLT1</accession>
<dbReference type="Pfam" id="PF02136">
    <property type="entry name" value="NTF2"/>
    <property type="match status" value="1"/>
</dbReference>
<feature type="compositionally biased region" description="Low complexity" evidence="2">
    <location>
        <begin position="96"/>
        <end position="107"/>
    </location>
</feature>
<organism evidence="4 5">
    <name type="scientific">Eimeria tenella</name>
    <name type="common">Coccidian parasite</name>
    <dbReference type="NCBI Taxonomy" id="5802"/>
    <lineage>
        <taxon>Eukaryota</taxon>
        <taxon>Sar</taxon>
        <taxon>Alveolata</taxon>
        <taxon>Apicomplexa</taxon>
        <taxon>Conoidasida</taxon>
        <taxon>Coccidia</taxon>
        <taxon>Eucoccidiorida</taxon>
        <taxon>Eimeriorina</taxon>
        <taxon>Eimeriidae</taxon>
        <taxon>Eimeria</taxon>
    </lineage>
</organism>
<dbReference type="OMA" id="SAEYLMQ"/>
<feature type="region of interest" description="Disordered" evidence="2">
    <location>
        <begin position="535"/>
        <end position="572"/>
    </location>
</feature>
<dbReference type="VEuPathDB" id="ToxoDB:ETH_00028925"/>
<feature type="compositionally biased region" description="Gly residues" evidence="2">
    <location>
        <begin position="655"/>
        <end position="668"/>
    </location>
</feature>
<dbReference type="PANTHER" id="PTHR10693">
    <property type="entry name" value="RAS GTPASE-ACTIVATING PROTEIN-BINDING PROTEIN"/>
    <property type="match status" value="1"/>
</dbReference>
<dbReference type="InterPro" id="IPR039539">
    <property type="entry name" value="Ras_GTPase_bind_prot"/>
</dbReference>
<feature type="region of interest" description="Disordered" evidence="2">
    <location>
        <begin position="314"/>
        <end position="507"/>
    </location>
</feature>
<sequence>MSAYAVPPAAAGAHSPHTGFVHPGGGAHAQPATSASVYTANSAPFSSPFADPAKPAAFTHPQQYDTAPGVPQAYQQLSAYTTADVYAHPAAVGTAAAAPQQQKQQQAGSFPHAVPPNSAASAHGSSLHGSSVLTHQQQPQQQQPQQQQQQQQIAASEEEAMVCTQEIAHAFVYQYYLMLHENPRDIYRFYDQDSKMHRISDRASSDLDSGCASEPPCIRASGLQGITAAFEQLKFDRATCRIRNIEAQEIDNGGILVLVTGCLKHSKDAPGREFAQTVLLARMKPPRAGWYVHTEMFIYLDAMVGAAAEKAAAEARKEQEEEMQQRQRQLERQHQQQQQQQQQQELQREHFEQQQQQLNQQQQEQPQQQQQPTHADGALGVAPRAEVDSSSSEPVAEKEPAAAAPATPAAEAVQQISAAGESTDETPQGAIADGEKCQDVQVAEGQVPAAPKAAQPTRSRWQRHETLHTTEEASPQWPKPGQTPQKPPASEEQHSRGGKQQQQQQHNYDPQSFAYKVLQNVRPVAQRGFAIPAVPNAAADGSGEDRPNGRGSQGEHQQPTVPHQQQQQQQPPHRRLIILADVPATLSADELKGSINEALAAFNNGQCTDLRRPTGGRTFGIVFEVDSLQSAQYLVEHGLAINGRQARIDFVRPRGSGGPGRGGRGGLSQRGMGVEGRRSSGELRRGGRGGGPSGGAPFGGPSGERGGGEGDEEEAEGQWIDPAARRRQRAPRGGWGGGVGLGGGPVGSQRGKGSSSGYRGGQLRAAAQE</sequence>
<feature type="compositionally biased region" description="Basic and acidic residues" evidence="2">
    <location>
        <begin position="462"/>
        <end position="471"/>
    </location>
</feature>
<reference evidence="4" key="2">
    <citation type="submission" date="2013-10" db="EMBL/GenBank/DDBJ databases">
        <authorList>
            <person name="Aslett M."/>
        </authorList>
    </citation>
    <scope>NUCLEOTIDE SEQUENCE [LARGE SCALE GENOMIC DNA]</scope>
    <source>
        <strain evidence="4">Houghton</strain>
    </source>
</reference>
<dbReference type="SUPFAM" id="SSF54427">
    <property type="entry name" value="NTF2-like"/>
    <property type="match status" value="1"/>
</dbReference>
<protein>
    <submittedName>
        <fullName evidence="4">Ras-GTPase-activating protein binding protein, putative</fullName>
    </submittedName>
</protein>
<dbReference type="EMBL" id="HG674134">
    <property type="protein sequence ID" value="CDJ38926.1"/>
    <property type="molecule type" value="Genomic_DNA"/>
</dbReference>
<feature type="compositionally biased region" description="Low complexity" evidence="2">
    <location>
        <begin position="747"/>
        <end position="757"/>
    </location>
</feature>
<dbReference type="RefSeq" id="XP_013229681.1">
    <property type="nucleotide sequence ID" value="XM_013374227.1"/>
</dbReference>
<feature type="compositionally biased region" description="Low complexity" evidence="2">
    <location>
        <begin position="335"/>
        <end position="345"/>
    </location>
</feature>
<feature type="compositionally biased region" description="Low complexity" evidence="2">
    <location>
        <begin position="1"/>
        <end position="16"/>
    </location>
</feature>
<dbReference type="OrthoDB" id="339151at2759"/>
<dbReference type="CDD" id="cd00780">
    <property type="entry name" value="NTF2"/>
    <property type="match status" value="1"/>
</dbReference>
<feature type="domain" description="NTF2" evidence="3">
    <location>
        <begin position="167"/>
        <end position="299"/>
    </location>
</feature>
<evidence type="ECO:0000259" key="3">
    <source>
        <dbReference type="PROSITE" id="PS50177"/>
    </source>
</evidence>
<gene>
    <name evidence="4" type="ORF">ETH_00028925</name>
</gene>
<dbReference type="PANTHER" id="PTHR10693:SF20">
    <property type="entry name" value="AT27578P"/>
    <property type="match status" value="1"/>
</dbReference>
<dbReference type="InterPro" id="IPR018222">
    <property type="entry name" value="Nuclear_transport_factor_2_euk"/>
</dbReference>
<dbReference type="PROSITE" id="PS50177">
    <property type="entry name" value="NTF2_DOMAIN"/>
    <property type="match status" value="1"/>
</dbReference>
<feature type="compositionally biased region" description="Low complexity" evidence="2">
    <location>
        <begin position="401"/>
        <end position="412"/>
    </location>
</feature>
<feature type="compositionally biased region" description="Low complexity" evidence="2">
    <location>
        <begin position="556"/>
        <end position="571"/>
    </location>
</feature>
<dbReference type="AlphaFoldDB" id="U6KLT1"/>
<dbReference type="InterPro" id="IPR002075">
    <property type="entry name" value="NTF2_dom"/>
</dbReference>
<feature type="region of interest" description="Disordered" evidence="2">
    <location>
        <begin position="96"/>
        <end position="153"/>
    </location>
</feature>
<reference evidence="4" key="1">
    <citation type="submission" date="2013-10" db="EMBL/GenBank/DDBJ databases">
        <title>Genomic analysis of the causative agents of coccidiosis in chickens.</title>
        <authorList>
            <person name="Reid A.J."/>
            <person name="Blake D."/>
            <person name="Billington K."/>
            <person name="Browne H."/>
            <person name="Dunn M."/>
            <person name="Hung S."/>
            <person name="Kawahara F."/>
            <person name="Miranda-Saavedra D."/>
            <person name="Mourier T."/>
            <person name="Nagra H."/>
            <person name="Otto T.D."/>
            <person name="Rawlings N."/>
            <person name="Sanchez A."/>
            <person name="Sanders M."/>
            <person name="Subramaniam C."/>
            <person name="Tay Y."/>
            <person name="Dear P."/>
            <person name="Doerig C."/>
            <person name="Gruber A."/>
            <person name="Parkinson J."/>
            <person name="Shirley M."/>
            <person name="Wan K.L."/>
            <person name="Berriman M."/>
            <person name="Tomley F."/>
            <person name="Pain A."/>
        </authorList>
    </citation>
    <scope>NUCLEOTIDE SEQUENCE [LARGE SCALE GENOMIC DNA]</scope>
    <source>
        <strain evidence="4">Houghton</strain>
    </source>
</reference>
<evidence type="ECO:0000313" key="5">
    <source>
        <dbReference type="Proteomes" id="UP000030747"/>
    </source>
</evidence>
<feature type="compositionally biased region" description="Low complexity" evidence="2">
    <location>
        <begin position="353"/>
        <end position="371"/>
    </location>
</feature>
<feature type="compositionally biased region" description="Basic and acidic residues" evidence="2">
    <location>
        <begin position="675"/>
        <end position="685"/>
    </location>
</feature>
<dbReference type="GO" id="GO:0005829">
    <property type="term" value="C:cytosol"/>
    <property type="evidence" value="ECO:0007669"/>
    <property type="project" value="TreeGrafter"/>
</dbReference>
<proteinExistence type="predicted"/>
<feature type="compositionally biased region" description="Gly residues" evidence="2">
    <location>
        <begin position="688"/>
        <end position="705"/>
    </location>
</feature>
<feature type="region of interest" description="Disordered" evidence="2">
    <location>
        <begin position="650"/>
        <end position="769"/>
    </location>
</feature>
<feature type="compositionally biased region" description="Polar residues" evidence="2">
    <location>
        <begin position="31"/>
        <end position="45"/>
    </location>
</feature>
<dbReference type="GO" id="GO:1990904">
    <property type="term" value="C:ribonucleoprotein complex"/>
    <property type="evidence" value="ECO:0007669"/>
    <property type="project" value="TreeGrafter"/>
</dbReference>
<keyword evidence="5" id="KW-1185">Reference proteome</keyword>
<keyword evidence="1" id="KW-0694">RNA-binding</keyword>
<evidence type="ECO:0000313" key="4">
    <source>
        <dbReference type="EMBL" id="CDJ38926.1"/>
    </source>
</evidence>
<name>U6KLT1_EIMTE</name>
<feature type="compositionally biased region" description="Gly residues" evidence="2">
    <location>
        <begin position="733"/>
        <end position="746"/>
    </location>
</feature>
<evidence type="ECO:0000256" key="1">
    <source>
        <dbReference type="ARBA" id="ARBA00022884"/>
    </source>
</evidence>
<evidence type="ECO:0000256" key="2">
    <source>
        <dbReference type="SAM" id="MobiDB-lite"/>
    </source>
</evidence>
<feature type="region of interest" description="Disordered" evidence="2">
    <location>
        <begin position="1"/>
        <end position="64"/>
    </location>
</feature>
<feature type="compositionally biased region" description="Basic and acidic residues" evidence="2">
    <location>
        <begin position="314"/>
        <end position="334"/>
    </location>
</feature>